<evidence type="ECO:0000313" key="1">
    <source>
        <dbReference type="EMBL" id="QLL57829.1"/>
    </source>
</evidence>
<dbReference type="GeneID" id="78401187"/>
<dbReference type="KEGG" id="efal:FH779_06950"/>
<dbReference type="InterPro" id="IPR009057">
    <property type="entry name" value="Homeodomain-like_sf"/>
</dbReference>
<gene>
    <name evidence="1" type="ORF">FH779_06950</name>
</gene>
<dbReference type="Proteomes" id="UP000510643">
    <property type="component" value="Chromosome"/>
</dbReference>
<keyword evidence="2" id="KW-1185">Reference proteome</keyword>
<dbReference type="AlphaFoldDB" id="A0A7H9DSX1"/>
<dbReference type="RefSeq" id="WP_180906526.1">
    <property type="nucleotide sequence ID" value="NZ_CP040908.1"/>
</dbReference>
<proteinExistence type="predicted"/>
<sequence>MSLFYKIHLGSMIHKRVDELDYSTEKLCKFLKLTNAELLEIYKKESLESNLILKFSKLLDYDFFRIYSQHLILYSAKENKSENNIKSKLPNFKKNVYTHEIIDYILSKINSNEMTPSEVIKRYNIPKNTLYKWLKKYSN</sequence>
<evidence type="ECO:0000313" key="2">
    <source>
        <dbReference type="Proteomes" id="UP000510643"/>
    </source>
</evidence>
<reference evidence="1 2" key="1">
    <citation type="submission" date="2019-06" db="EMBL/GenBank/DDBJ databases">
        <title>Emergence of pandrug resistant Empedobacter falsenii in China.</title>
        <authorList>
            <person name="Dong N."/>
            <person name="Chen S."/>
            <person name="Zhang R."/>
        </authorList>
    </citation>
    <scope>NUCLEOTIDE SEQUENCE [LARGE SCALE GENOMIC DNA]</scope>
    <source>
        <strain evidence="1 2">1681-1</strain>
    </source>
</reference>
<dbReference type="EMBL" id="CP040908">
    <property type="protein sequence ID" value="QLL57829.1"/>
    <property type="molecule type" value="Genomic_DNA"/>
</dbReference>
<dbReference type="SUPFAM" id="SSF46689">
    <property type="entry name" value="Homeodomain-like"/>
    <property type="match status" value="1"/>
</dbReference>
<protein>
    <submittedName>
        <fullName evidence="1">Transposase</fullName>
    </submittedName>
</protein>
<name>A0A7H9DSX1_9FLAO</name>
<organism evidence="1 2">
    <name type="scientific">Empedobacter falsenii</name>
    <dbReference type="NCBI Taxonomy" id="343874"/>
    <lineage>
        <taxon>Bacteria</taxon>
        <taxon>Pseudomonadati</taxon>
        <taxon>Bacteroidota</taxon>
        <taxon>Flavobacteriia</taxon>
        <taxon>Flavobacteriales</taxon>
        <taxon>Weeksellaceae</taxon>
        <taxon>Empedobacter</taxon>
    </lineage>
</organism>
<accession>A0A7H9DSX1</accession>